<evidence type="ECO:0000313" key="3">
    <source>
        <dbReference type="Proteomes" id="UP000186817"/>
    </source>
</evidence>
<sequence length="315" mass="34775">MAKGERLCTPRGTARKPGGSMIREAPPGPSPRASPRTAGSPLTARAVRLFGEDTTRLYLEGWPVPTPRFPAPPTARSEARSWQLRLRDPPAGRECACQALADERGGNKYFLPTDTEGMQMNVKDGMWESGDSVCQAGAETEEELTGDQKVAAEEQEDAWQCLNFATCGNSTSNRTTTHLCWWCGMEKRKQSNLQKKKAREEADAPGQKRCHRRQDQKKDDKEKAPEVVEEPGDANQEREEGNATGRETFRHAAQQPSRCDMFGRDLWADTGLHSDGTHLSAAGMAEMAHALLRGTEWEPHLVVSDSTLCAVKKKA</sequence>
<evidence type="ECO:0000256" key="1">
    <source>
        <dbReference type="SAM" id="MobiDB-lite"/>
    </source>
</evidence>
<dbReference type="EMBL" id="LSRX01000326">
    <property type="protein sequence ID" value="OLQ00475.1"/>
    <property type="molecule type" value="Genomic_DNA"/>
</dbReference>
<dbReference type="OrthoDB" id="10356553at2759"/>
<feature type="region of interest" description="Disordered" evidence="1">
    <location>
        <begin position="1"/>
        <end position="43"/>
    </location>
</feature>
<feature type="compositionally biased region" description="Basic and acidic residues" evidence="1">
    <location>
        <begin position="216"/>
        <end position="226"/>
    </location>
</feature>
<feature type="region of interest" description="Disordered" evidence="1">
    <location>
        <begin position="192"/>
        <end position="255"/>
    </location>
</feature>
<protein>
    <submittedName>
        <fullName evidence="2">Uncharacterized protein</fullName>
    </submittedName>
</protein>
<comment type="caution">
    <text evidence="2">The sequence shown here is derived from an EMBL/GenBank/DDBJ whole genome shotgun (WGS) entry which is preliminary data.</text>
</comment>
<gene>
    <name evidence="2" type="ORF">AK812_SmicGene16853</name>
</gene>
<accession>A0A1Q9DZ70</accession>
<name>A0A1Q9DZ70_SYMMI</name>
<reference evidence="2 3" key="1">
    <citation type="submission" date="2016-02" db="EMBL/GenBank/DDBJ databases">
        <title>Genome analysis of coral dinoflagellate symbionts highlights evolutionary adaptations to a symbiotic lifestyle.</title>
        <authorList>
            <person name="Aranda M."/>
            <person name="Li Y."/>
            <person name="Liew Y.J."/>
            <person name="Baumgarten S."/>
            <person name="Simakov O."/>
            <person name="Wilson M."/>
            <person name="Piel J."/>
            <person name="Ashoor H."/>
            <person name="Bougouffa S."/>
            <person name="Bajic V.B."/>
            <person name="Ryu T."/>
            <person name="Ravasi T."/>
            <person name="Bayer T."/>
            <person name="Micklem G."/>
            <person name="Kim H."/>
            <person name="Bhak J."/>
            <person name="Lajeunesse T.C."/>
            <person name="Voolstra C.R."/>
        </authorList>
    </citation>
    <scope>NUCLEOTIDE SEQUENCE [LARGE SCALE GENOMIC DNA]</scope>
    <source>
        <strain evidence="2 3">CCMP2467</strain>
    </source>
</reference>
<evidence type="ECO:0000313" key="2">
    <source>
        <dbReference type="EMBL" id="OLQ00475.1"/>
    </source>
</evidence>
<keyword evidence="3" id="KW-1185">Reference proteome</keyword>
<dbReference type="AlphaFoldDB" id="A0A1Q9DZ70"/>
<organism evidence="2 3">
    <name type="scientific">Symbiodinium microadriaticum</name>
    <name type="common">Dinoflagellate</name>
    <name type="synonym">Zooxanthella microadriatica</name>
    <dbReference type="NCBI Taxonomy" id="2951"/>
    <lineage>
        <taxon>Eukaryota</taxon>
        <taxon>Sar</taxon>
        <taxon>Alveolata</taxon>
        <taxon>Dinophyceae</taxon>
        <taxon>Suessiales</taxon>
        <taxon>Symbiodiniaceae</taxon>
        <taxon>Symbiodinium</taxon>
    </lineage>
</organism>
<dbReference type="Proteomes" id="UP000186817">
    <property type="component" value="Unassembled WGS sequence"/>
</dbReference>
<proteinExistence type="predicted"/>